<dbReference type="STRING" id="1316936.K678_08244"/>
<dbReference type="RefSeq" id="WP_021131991.1">
    <property type="nucleotide sequence ID" value="NZ_AQPH01000024.1"/>
</dbReference>
<dbReference type="InterPro" id="IPR043429">
    <property type="entry name" value="ArtM/GltK/GlnP/TcyL/YhdX-like"/>
</dbReference>
<comment type="similarity">
    <text evidence="2">Belongs to the binding-protein-dependent transport system permease family. HisMQ subfamily.</text>
</comment>
<keyword evidence="4" id="KW-1003">Cell membrane</keyword>
<name>S9TU22_MAGFU</name>
<keyword evidence="3 8" id="KW-0813">Transport</keyword>
<dbReference type="AlphaFoldDB" id="S9TU22"/>
<accession>S9TU22</accession>
<dbReference type="GO" id="GO:0043190">
    <property type="term" value="C:ATP-binding cassette (ABC) transporter complex"/>
    <property type="evidence" value="ECO:0007669"/>
    <property type="project" value="InterPro"/>
</dbReference>
<evidence type="ECO:0000256" key="5">
    <source>
        <dbReference type="ARBA" id="ARBA00022692"/>
    </source>
</evidence>
<evidence type="ECO:0000313" key="11">
    <source>
        <dbReference type="Proteomes" id="UP000015350"/>
    </source>
</evidence>
<evidence type="ECO:0000256" key="3">
    <source>
        <dbReference type="ARBA" id="ARBA00022448"/>
    </source>
</evidence>
<keyword evidence="7 8" id="KW-0472">Membrane</keyword>
<dbReference type="InterPro" id="IPR010065">
    <property type="entry name" value="AA_ABC_transptr_permease_3TM"/>
</dbReference>
<dbReference type="CDD" id="cd06261">
    <property type="entry name" value="TM_PBP2"/>
    <property type="match status" value="1"/>
</dbReference>
<dbReference type="InterPro" id="IPR000515">
    <property type="entry name" value="MetI-like"/>
</dbReference>
<gene>
    <name evidence="10" type="ORF">K678_08244</name>
</gene>
<dbReference type="Proteomes" id="UP000015350">
    <property type="component" value="Unassembled WGS sequence"/>
</dbReference>
<keyword evidence="5 8" id="KW-0812">Transmembrane</keyword>
<evidence type="ECO:0000256" key="1">
    <source>
        <dbReference type="ARBA" id="ARBA00004429"/>
    </source>
</evidence>
<feature type="transmembrane region" description="Helical" evidence="8">
    <location>
        <begin position="214"/>
        <end position="236"/>
    </location>
</feature>
<dbReference type="NCBIfam" id="TIGR01726">
    <property type="entry name" value="HEQRo_perm_3TM"/>
    <property type="match status" value="1"/>
</dbReference>
<evidence type="ECO:0000256" key="8">
    <source>
        <dbReference type="RuleBase" id="RU363032"/>
    </source>
</evidence>
<dbReference type="EMBL" id="AQPH01000024">
    <property type="protein sequence ID" value="EPY01990.1"/>
    <property type="molecule type" value="Genomic_DNA"/>
</dbReference>
<reference evidence="10 11" key="1">
    <citation type="submission" date="2013-04" db="EMBL/GenBank/DDBJ databases">
        <authorList>
            <person name="Kuznetsov B."/>
            <person name="Ivanovsky R."/>
        </authorList>
    </citation>
    <scope>NUCLEOTIDE SEQUENCE [LARGE SCALE GENOMIC DNA]</scope>
    <source>
        <strain evidence="10 11">MGU-K5</strain>
    </source>
</reference>
<dbReference type="GO" id="GO:0022857">
    <property type="term" value="F:transmembrane transporter activity"/>
    <property type="evidence" value="ECO:0007669"/>
    <property type="project" value="InterPro"/>
</dbReference>
<keyword evidence="6 8" id="KW-1133">Transmembrane helix</keyword>
<comment type="caution">
    <text evidence="10">The sequence shown here is derived from an EMBL/GenBank/DDBJ whole genome shotgun (WGS) entry which is preliminary data.</text>
</comment>
<dbReference type="Pfam" id="PF00528">
    <property type="entry name" value="BPD_transp_1"/>
    <property type="match status" value="1"/>
</dbReference>
<evidence type="ECO:0000256" key="6">
    <source>
        <dbReference type="ARBA" id="ARBA00022989"/>
    </source>
</evidence>
<organism evidence="10 11">
    <name type="scientific">Magnetospirillum fulvum MGU-K5</name>
    <dbReference type="NCBI Taxonomy" id="1316936"/>
    <lineage>
        <taxon>Bacteria</taxon>
        <taxon>Pseudomonadati</taxon>
        <taxon>Pseudomonadota</taxon>
        <taxon>Alphaproteobacteria</taxon>
        <taxon>Rhodospirillales</taxon>
        <taxon>Rhodospirillaceae</taxon>
        <taxon>Magnetospirillum</taxon>
    </lineage>
</organism>
<dbReference type="InterPro" id="IPR035906">
    <property type="entry name" value="MetI-like_sf"/>
</dbReference>
<feature type="transmembrane region" description="Helical" evidence="8">
    <location>
        <begin position="20"/>
        <end position="45"/>
    </location>
</feature>
<feature type="domain" description="ABC transmembrane type-1" evidence="9">
    <location>
        <begin position="23"/>
        <end position="233"/>
    </location>
</feature>
<feature type="transmembrane region" description="Helical" evidence="8">
    <location>
        <begin position="65"/>
        <end position="86"/>
    </location>
</feature>
<protein>
    <submittedName>
        <fullName evidence="10">Amino acid ABC transporter membrane protein 1, PAAT family</fullName>
    </submittedName>
</protein>
<evidence type="ECO:0000259" key="9">
    <source>
        <dbReference type="PROSITE" id="PS50928"/>
    </source>
</evidence>
<dbReference type="Gene3D" id="1.10.3720.10">
    <property type="entry name" value="MetI-like"/>
    <property type="match status" value="1"/>
</dbReference>
<sequence length="253" mass="27228">MGFSVDFAGVLSGPPLHWLVTGFFTTIVVTIAASVLASLLALLLLGLRISDNRPARTIAAGIIELFRNTPFLVQMMFWYFAAFGLLPSGIRDWINADHSWATLPGNIPLVSPEFIASTWGLGMFSAVFIAEEIRAGLLALPKGQSEAALSQGFGHWASLRHVLLPQALTNSFQAVVGQYLNLMKLSSLATAIGLAEITYQVRQIESYNSHAIEAFAVGTGLYLLLGLAMGRLMLAFAPKRRDGRRGAEAGHAA</sequence>
<comment type="subcellular location">
    <subcellularLocation>
        <location evidence="1">Cell inner membrane</location>
        <topology evidence="1">Multi-pass membrane protein</topology>
    </subcellularLocation>
    <subcellularLocation>
        <location evidence="8">Cell membrane</location>
        <topology evidence="8">Multi-pass membrane protein</topology>
    </subcellularLocation>
</comment>
<dbReference type="OrthoDB" id="7341446at2"/>
<dbReference type="GO" id="GO:0006865">
    <property type="term" value="P:amino acid transport"/>
    <property type="evidence" value="ECO:0007669"/>
    <property type="project" value="TreeGrafter"/>
</dbReference>
<dbReference type="PANTHER" id="PTHR30614:SF47">
    <property type="entry name" value="ABC TRANSPORTER PERMEASE"/>
    <property type="match status" value="1"/>
</dbReference>
<dbReference type="PROSITE" id="PS50928">
    <property type="entry name" value="ABC_TM1"/>
    <property type="match status" value="1"/>
</dbReference>
<evidence type="ECO:0000256" key="4">
    <source>
        <dbReference type="ARBA" id="ARBA00022475"/>
    </source>
</evidence>
<evidence type="ECO:0000313" key="10">
    <source>
        <dbReference type="EMBL" id="EPY01990.1"/>
    </source>
</evidence>
<proteinExistence type="inferred from homology"/>
<dbReference type="SUPFAM" id="SSF161098">
    <property type="entry name" value="MetI-like"/>
    <property type="match status" value="1"/>
</dbReference>
<evidence type="ECO:0000256" key="2">
    <source>
        <dbReference type="ARBA" id="ARBA00010072"/>
    </source>
</evidence>
<dbReference type="eggNOG" id="COG0765">
    <property type="taxonomic scope" value="Bacteria"/>
</dbReference>
<dbReference type="PANTHER" id="PTHR30614">
    <property type="entry name" value="MEMBRANE COMPONENT OF AMINO ACID ABC TRANSPORTER"/>
    <property type="match status" value="1"/>
</dbReference>
<evidence type="ECO:0000256" key="7">
    <source>
        <dbReference type="ARBA" id="ARBA00023136"/>
    </source>
</evidence>